<dbReference type="Pfam" id="PF10050">
    <property type="entry name" value="DUF2284"/>
    <property type="match status" value="1"/>
</dbReference>
<dbReference type="RefSeq" id="WP_232294275.1">
    <property type="nucleotide sequence ID" value="NZ_CDRZ01000171.1"/>
</dbReference>
<dbReference type="SUPFAM" id="SSF53335">
    <property type="entry name" value="S-adenosyl-L-methionine-dependent methyltransferases"/>
    <property type="match status" value="1"/>
</dbReference>
<dbReference type="InterPro" id="IPR001077">
    <property type="entry name" value="COMT_C"/>
</dbReference>
<dbReference type="PANTHER" id="PTHR43712">
    <property type="entry name" value="PUTATIVE (AFU_ORTHOLOGUE AFUA_4G14580)-RELATED"/>
    <property type="match status" value="1"/>
</dbReference>
<dbReference type="AlphaFoldDB" id="A0A0B7MKR1"/>
<evidence type="ECO:0000259" key="4">
    <source>
        <dbReference type="Pfam" id="PF00891"/>
    </source>
</evidence>
<keyword evidence="6" id="KW-1185">Reference proteome</keyword>
<dbReference type="GO" id="GO:0032259">
    <property type="term" value="P:methylation"/>
    <property type="evidence" value="ECO:0007669"/>
    <property type="project" value="UniProtKB-KW"/>
</dbReference>
<sequence length="340" mass="37541">MIVGAGSGAVAAGFLEHFPGMKGTLVDLQQVIPVSEEMIKERGLTGRVQFQGANILEAWNLPEKHFDLVILSNIVHAYSETEISGILSQAARVLKPGGYLLVHDFFLEHSPDKAALFDLNMFINTYNGRTFPSGWVVERLQENGLQSTDLIPLQSDTGVIIASRESSALDRLALDPVDRLLHKIRSLGFRGAVPIAARDVQIADWVPLRCRFGCEFYGTPHCPPHSPSPDETRRVLAGFSKALLLEGEPPTRDFQKLALKAERAAFQTGYYKAFIYWAGPCSLCHECSPDGECRNTRDARPSMEGSGIDVFATARQAGFSLRPLSKTDDYVKYFALLLLE</sequence>
<dbReference type="Proteomes" id="UP000046155">
    <property type="component" value="Unassembled WGS sequence"/>
</dbReference>
<reference evidence="6" key="1">
    <citation type="submission" date="2015-01" db="EMBL/GenBank/DDBJ databases">
        <authorList>
            <person name="Manzoor Shahid"/>
            <person name="Zubair Saima"/>
        </authorList>
    </citation>
    <scope>NUCLEOTIDE SEQUENCE [LARGE SCALE GENOMIC DNA]</scope>
    <source>
        <strain evidence="6">Sp3</strain>
    </source>
</reference>
<keyword evidence="1" id="KW-0489">Methyltransferase</keyword>
<dbReference type="GO" id="GO:0008171">
    <property type="term" value="F:O-methyltransferase activity"/>
    <property type="evidence" value="ECO:0007669"/>
    <property type="project" value="InterPro"/>
</dbReference>
<dbReference type="CDD" id="cd02440">
    <property type="entry name" value="AdoMet_MTases"/>
    <property type="match status" value="1"/>
</dbReference>
<organism evidence="5 6">
    <name type="scientific">Syntrophaceticus schinkii</name>
    <dbReference type="NCBI Taxonomy" id="499207"/>
    <lineage>
        <taxon>Bacteria</taxon>
        <taxon>Bacillati</taxon>
        <taxon>Bacillota</taxon>
        <taxon>Clostridia</taxon>
        <taxon>Thermoanaerobacterales</taxon>
        <taxon>Thermoanaerobacterales Family III. Incertae Sedis</taxon>
        <taxon>Syntrophaceticus</taxon>
    </lineage>
</organism>
<dbReference type="InterPro" id="IPR019271">
    <property type="entry name" value="DUF2284_metal-binding"/>
</dbReference>
<dbReference type="Pfam" id="PF00891">
    <property type="entry name" value="Methyltransf_2"/>
    <property type="match status" value="1"/>
</dbReference>
<dbReference type="Gene3D" id="3.40.50.150">
    <property type="entry name" value="Vaccinia Virus protein VP39"/>
    <property type="match status" value="1"/>
</dbReference>
<keyword evidence="3" id="KW-0949">S-adenosyl-L-methionine</keyword>
<evidence type="ECO:0000256" key="3">
    <source>
        <dbReference type="ARBA" id="ARBA00022691"/>
    </source>
</evidence>
<proteinExistence type="predicted"/>
<accession>A0A0B7MKR1</accession>
<name>A0A0B7MKR1_9FIRM</name>
<dbReference type="PANTHER" id="PTHR43712:SF2">
    <property type="entry name" value="O-METHYLTRANSFERASE CICE"/>
    <property type="match status" value="1"/>
</dbReference>
<evidence type="ECO:0000313" key="6">
    <source>
        <dbReference type="Proteomes" id="UP000046155"/>
    </source>
</evidence>
<dbReference type="PROSITE" id="PS51683">
    <property type="entry name" value="SAM_OMT_II"/>
    <property type="match status" value="1"/>
</dbReference>
<evidence type="ECO:0000313" key="5">
    <source>
        <dbReference type="EMBL" id="CEO88753.1"/>
    </source>
</evidence>
<keyword evidence="2" id="KW-0808">Transferase</keyword>
<dbReference type="InterPro" id="IPR016461">
    <property type="entry name" value="COMT-like"/>
</dbReference>
<dbReference type="InterPro" id="IPR029063">
    <property type="entry name" value="SAM-dependent_MTases_sf"/>
</dbReference>
<dbReference type="EMBL" id="CDRZ01000171">
    <property type="protein sequence ID" value="CEO88753.1"/>
    <property type="molecule type" value="Genomic_DNA"/>
</dbReference>
<feature type="domain" description="O-methyltransferase C-terminal" evidence="4">
    <location>
        <begin position="3"/>
        <end position="128"/>
    </location>
</feature>
<gene>
    <name evidence="5" type="ORF">SSCH_2520004</name>
</gene>
<evidence type="ECO:0000256" key="2">
    <source>
        <dbReference type="ARBA" id="ARBA00022679"/>
    </source>
</evidence>
<protein>
    <recommendedName>
        <fullName evidence="4">O-methyltransferase C-terminal domain-containing protein</fullName>
    </recommendedName>
</protein>
<evidence type="ECO:0000256" key="1">
    <source>
        <dbReference type="ARBA" id="ARBA00022603"/>
    </source>
</evidence>